<feature type="transmembrane region" description="Helical" evidence="8">
    <location>
        <begin position="419"/>
        <end position="441"/>
    </location>
</feature>
<sequence length="478" mass="53556">MVMEAVFAKLFASISTIKAAYAQLQIAQSPYDPEEIQVADELVVTELKLLSELKQSYLKKQNDSSPHITVLLAELKEQKSVLKSYEIMRKKLDSQFKLKDSEILFLKEKLEECGKQNELLEQQLDHFDSFSVLDNVELSELSYKHFAVVHQRVVESICSFVKLVIEKMCSSGWDIGAAANAIEPGMSLNEQECRSQRRFFDKFMELKSINAMEMLKVKPGSSFGKFCRVKYLGLVHPKMEGCRFSEVLMENVVEHDTDELPGSEPRVGFTVIPGFNIGKKTGVTMEMRYFASLNYSNTRNRKNKKKQHSRQNRLTRGMPSKEGKIPVHVIAGVVGKWRETYRWIPIFGGFIAFAMAFCAGANNISVPFSTVVGSGTLTLIQASVAAFLIYVPGTAFASNSSLDVLLSDFLKEKQPNEGFLMWSLVAVLITATIWLAIATYLELPVSAQQSTQGALLGTMLVTEGIRYLPTWNKSCLAS</sequence>
<proteinExistence type="predicted"/>
<evidence type="ECO:0000313" key="11">
    <source>
        <dbReference type="EMBL" id="KAF9590788.1"/>
    </source>
</evidence>
<keyword evidence="6 8" id="KW-0472">Membrane</keyword>
<dbReference type="GO" id="GO:0009959">
    <property type="term" value="P:negative gravitropism"/>
    <property type="evidence" value="ECO:0007669"/>
    <property type="project" value="InterPro"/>
</dbReference>
<dbReference type="Proteomes" id="UP000631114">
    <property type="component" value="Unassembled WGS sequence"/>
</dbReference>
<dbReference type="EMBL" id="JADFTS010000009">
    <property type="protein sequence ID" value="KAF9590788.1"/>
    <property type="molecule type" value="Genomic_DNA"/>
</dbReference>
<evidence type="ECO:0000256" key="3">
    <source>
        <dbReference type="ARBA" id="ARBA00022592"/>
    </source>
</evidence>
<evidence type="ECO:0000313" key="12">
    <source>
        <dbReference type="Proteomes" id="UP000631114"/>
    </source>
</evidence>
<dbReference type="Pfam" id="PF04859">
    <property type="entry name" value="DUF641"/>
    <property type="match status" value="1"/>
</dbReference>
<evidence type="ECO:0000259" key="10">
    <source>
        <dbReference type="Pfam" id="PF24994"/>
    </source>
</evidence>
<evidence type="ECO:0000256" key="6">
    <source>
        <dbReference type="ARBA" id="ARBA00023136"/>
    </source>
</evidence>
<keyword evidence="4 8" id="KW-0812">Transmembrane</keyword>
<keyword evidence="3" id="KW-0592">Phosphate transport</keyword>
<evidence type="ECO:0000256" key="4">
    <source>
        <dbReference type="ARBA" id="ARBA00022692"/>
    </source>
</evidence>
<dbReference type="GO" id="GO:0006817">
    <property type="term" value="P:phosphate ion transport"/>
    <property type="evidence" value="ECO:0007669"/>
    <property type="project" value="UniProtKB-KW"/>
</dbReference>
<dbReference type="GO" id="GO:0005315">
    <property type="term" value="F:phosphate transmembrane transporter activity"/>
    <property type="evidence" value="ECO:0007669"/>
    <property type="project" value="InterPro"/>
</dbReference>
<evidence type="ECO:0000256" key="5">
    <source>
        <dbReference type="ARBA" id="ARBA00022989"/>
    </source>
</evidence>
<keyword evidence="5 8" id="KW-1133">Transmembrane helix</keyword>
<evidence type="ECO:0000256" key="7">
    <source>
        <dbReference type="SAM" id="MobiDB-lite"/>
    </source>
</evidence>
<evidence type="ECO:0008006" key="13">
    <source>
        <dbReference type="Google" id="ProtNLM"/>
    </source>
</evidence>
<dbReference type="GO" id="GO:0009639">
    <property type="term" value="P:response to red or far red light"/>
    <property type="evidence" value="ECO:0007669"/>
    <property type="project" value="InterPro"/>
</dbReference>
<evidence type="ECO:0000259" key="9">
    <source>
        <dbReference type="Pfam" id="PF04859"/>
    </source>
</evidence>
<dbReference type="InterPro" id="IPR006943">
    <property type="entry name" value="DUF641_pln"/>
</dbReference>
<keyword evidence="12" id="KW-1185">Reference proteome</keyword>
<protein>
    <recommendedName>
        <fullName evidence="13">Phosphate transporter</fullName>
    </recommendedName>
</protein>
<dbReference type="Pfam" id="PF24994">
    <property type="entry name" value="GIL1_IRKI_C"/>
    <property type="match status" value="1"/>
</dbReference>
<comment type="caution">
    <text evidence="11">The sequence shown here is derived from an EMBL/GenBank/DDBJ whole genome shotgun (WGS) entry which is preliminary data.</text>
</comment>
<evidence type="ECO:0000256" key="8">
    <source>
        <dbReference type="SAM" id="Phobius"/>
    </source>
</evidence>
<dbReference type="InterPro" id="IPR056813">
    <property type="entry name" value="GIL1_IRKI_C"/>
</dbReference>
<dbReference type="GO" id="GO:0016020">
    <property type="term" value="C:membrane"/>
    <property type="evidence" value="ECO:0007669"/>
    <property type="project" value="UniProtKB-SubCell"/>
</dbReference>
<organism evidence="11 12">
    <name type="scientific">Coptis chinensis</name>
    <dbReference type="NCBI Taxonomy" id="261450"/>
    <lineage>
        <taxon>Eukaryota</taxon>
        <taxon>Viridiplantae</taxon>
        <taxon>Streptophyta</taxon>
        <taxon>Embryophyta</taxon>
        <taxon>Tracheophyta</taxon>
        <taxon>Spermatophyta</taxon>
        <taxon>Magnoliopsida</taxon>
        <taxon>Ranunculales</taxon>
        <taxon>Ranunculaceae</taxon>
        <taxon>Coptidoideae</taxon>
        <taxon>Coptis</taxon>
    </lineage>
</organism>
<gene>
    <name evidence="11" type="ORF">IFM89_038380</name>
</gene>
<feature type="transmembrane region" description="Helical" evidence="8">
    <location>
        <begin position="343"/>
        <end position="364"/>
    </location>
</feature>
<dbReference type="PANTHER" id="PTHR31161">
    <property type="entry name" value="PROTEIN GRAVITROPIC IN THE LIGHT 1"/>
    <property type="match status" value="1"/>
</dbReference>
<feature type="domain" description="GIL1/IRKI C-terminal" evidence="10">
    <location>
        <begin position="240"/>
        <end position="279"/>
    </location>
</feature>
<reference evidence="11 12" key="1">
    <citation type="submission" date="2020-10" db="EMBL/GenBank/DDBJ databases">
        <title>The Coptis chinensis genome and diversification of protoberbering-type alkaloids.</title>
        <authorList>
            <person name="Wang B."/>
            <person name="Shu S."/>
            <person name="Song C."/>
            <person name="Liu Y."/>
        </authorList>
    </citation>
    <scope>NUCLEOTIDE SEQUENCE [LARGE SCALE GENOMIC DNA]</scope>
    <source>
        <strain evidence="11">HL-2020</strain>
        <tissue evidence="11">Leaf</tissue>
    </source>
</reference>
<name>A0A835H526_9MAGN</name>
<dbReference type="Pfam" id="PF01384">
    <property type="entry name" value="PHO4"/>
    <property type="match status" value="1"/>
</dbReference>
<evidence type="ECO:0000256" key="2">
    <source>
        <dbReference type="ARBA" id="ARBA00022448"/>
    </source>
</evidence>
<feature type="region of interest" description="Disordered" evidence="7">
    <location>
        <begin position="299"/>
        <end position="318"/>
    </location>
</feature>
<accession>A0A835H526</accession>
<dbReference type="InterPro" id="IPR001204">
    <property type="entry name" value="Phos_transporter"/>
</dbReference>
<dbReference type="AlphaFoldDB" id="A0A835H526"/>
<comment type="subcellular location">
    <subcellularLocation>
        <location evidence="1">Membrane</location>
        <topology evidence="1">Multi-pass membrane protein</topology>
    </subcellularLocation>
</comment>
<dbReference type="InterPro" id="IPR040225">
    <property type="entry name" value="GIL1-like"/>
</dbReference>
<feature type="domain" description="DUF641" evidence="9">
    <location>
        <begin position="2"/>
        <end position="122"/>
    </location>
</feature>
<evidence type="ECO:0000256" key="1">
    <source>
        <dbReference type="ARBA" id="ARBA00004141"/>
    </source>
</evidence>
<feature type="compositionally biased region" description="Basic residues" evidence="7">
    <location>
        <begin position="299"/>
        <end position="313"/>
    </location>
</feature>
<dbReference type="OrthoDB" id="1915848at2759"/>
<keyword evidence="2" id="KW-0813">Transport</keyword>
<feature type="transmembrane region" description="Helical" evidence="8">
    <location>
        <begin position="376"/>
        <end position="399"/>
    </location>
</feature>